<proteinExistence type="predicted"/>
<dbReference type="EMBL" id="CP099490">
    <property type="protein sequence ID" value="USQ76617.1"/>
    <property type="molecule type" value="Genomic_DNA"/>
</dbReference>
<dbReference type="InterPro" id="IPR000792">
    <property type="entry name" value="Tscrpt_reg_LuxR_C"/>
</dbReference>
<dbReference type="Proteomes" id="UP001056535">
    <property type="component" value="Chromosome"/>
</dbReference>
<dbReference type="InterPro" id="IPR016032">
    <property type="entry name" value="Sig_transdc_resp-reg_C-effctor"/>
</dbReference>
<accession>A0ABY4YKF6</accession>
<organism evidence="2 3">
    <name type="scientific">Ornithinimicrobium cryptoxanthini</name>
    <dbReference type="NCBI Taxonomy" id="2934161"/>
    <lineage>
        <taxon>Bacteria</taxon>
        <taxon>Bacillati</taxon>
        <taxon>Actinomycetota</taxon>
        <taxon>Actinomycetes</taxon>
        <taxon>Micrococcales</taxon>
        <taxon>Ornithinimicrobiaceae</taxon>
        <taxon>Ornithinimicrobium</taxon>
    </lineage>
</organism>
<dbReference type="RefSeq" id="WP_252621321.1">
    <property type="nucleotide sequence ID" value="NZ_CP099490.1"/>
</dbReference>
<gene>
    <name evidence="2" type="ORF">NF557_01410</name>
</gene>
<dbReference type="SMART" id="SM00421">
    <property type="entry name" value="HTH_LUXR"/>
    <property type="match status" value="1"/>
</dbReference>
<evidence type="ECO:0000259" key="1">
    <source>
        <dbReference type="SMART" id="SM00421"/>
    </source>
</evidence>
<keyword evidence="3" id="KW-1185">Reference proteome</keyword>
<dbReference type="SUPFAM" id="SSF46894">
    <property type="entry name" value="C-terminal effector domain of the bipartite response regulators"/>
    <property type="match status" value="1"/>
</dbReference>
<evidence type="ECO:0000313" key="3">
    <source>
        <dbReference type="Proteomes" id="UP001056535"/>
    </source>
</evidence>
<dbReference type="Gene3D" id="1.10.10.10">
    <property type="entry name" value="Winged helix-like DNA-binding domain superfamily/Winged helix DNA-binding domain"/>
    <property type="match status" value="1"/>
</dbReference>
<protein>
    <recommendedName>
        <fullName evidence="1">HTH luxR-type domain-containing protein</fullName>
    </recommendedName>
</protein>
<reference evidence="2" key="1">
    <citation type="submission" date="2022-06" db="EMBL/GenBank/DDBJ databases">
        <title>Ornithinimicrobium JY.X270.</title>
        <authorList>
            <person name="Huang Y."/>
        </authorList>
    </citation>
    <scope>NUCLEOTIDE SEQUENCE</scope>
    <source>
        <strain evidence="2">JY.X270</strain>
    </source>
</reference>
<dbReference type="InterPro" id="IPR036388">
    <property type="entry name" value="WH-like_DNA-bd_sf"/>
</dbReference>
<feature type="domain" description="HTH luxR-type" evidence="1">
    <location>
        <begin position="261"/>
        <end position="318"/>
    </location>
</feature>
<evidence type="ECO:0000313" key="2">
    <source>
        <dbReference type="EMBL" id="USQ76617.1"/>
    </source>
</evidence>
<name>A0ABY4YKF6_9MICO</name>
<sequence>MNAQQSVGQLDDDTQVLFRHILRGEPATIEGHAAELGWTRTKAARHLAELEALRLIHLTEGALVRAEDPRLTLGRLLDVEEAELAERRQELLGVRQSIGTYEADYQRGLQLGGNPTPAWQRIPASEVPEAIERLARTSEGVLRQVASTLARGPGHLERVKRLRAEVMASGREQQSIFPLSVLDDPSWRVLAEARALAGERQRFLEDVPLDFIIFGDRGVLLSEDDDPVEAPDMLLVHSQNVRSTFVALFEELWRRAAPFHDGGAAAADVRVLELLGLGFKDEAIARHVGLSLRTVRRRISALMDEHGVDTRFQLGMAACRRGLLD</sequence>